<dbReference type="PROSITE" id="PS50104">
    <property type="entry name" value="TIR"/>
    <property type="match status" value="1"/>
</dbReference>
<dbReference type="RefSeq" id="WP_286345526.1">
    <property type="nucleotide sequence ID" value="NZ_AP027732.1"/>
</dbReference>
<dbReference type="Proteomes" id="UP001321486">
    <property type="component" value="Chromosome"/>
</dbReference>
<dbReference type="PANTHER" id="PTHR32009">
    <property type="entry name" value="TMV RESISTANCE PROTEIN N-LIKE"/>
    <property type="match status" value="1"/>
</dbReference>
<evidence type="ECO:0000313" key="7">
    <source>
        <dbReference type="EMBL" id="BDZ48565.1"/>
    </source>
</evidence>
<feature type="region of interest" description="Disordered" evidence="5">
    <location>
        <begin position="92"/>
        <end position="123"/>
    </location>
</feature>
<dbReference type="Gene3D" id="3.40.50.10140">
    <property type="entry name" value="Toll/interleukin-1 receptor homology (TIR) domain"/>
    <property type="match status" value="1"/>
</dbReference>
<dbReference type="SMART" id="SM00255">
    <property type="entry name" value="TIR"/>
    <property type="match status" value="1"/>
</dbReference>
<dbReference type="InterPro" id="IPR035897">
    <property type="entry name" value="Toll_tir_struct_dom_sf"/>
</dbReference>
<evidence type="ECO:0000256" key="4">
    <source>
        <dbReference type="ARBA" id="ARBA00047304"/>
    </source>
</evidence>
<evidence type="ECO:0000256" key="1">
    <source>
        <dbReference type="ARBA" id="ARBA00011982"/>
    </source>
</evidence>
<keyword evidence="2" id="KW-0378">Hydrolase</keyword>
<organism evidence="7 8">
    <name type="scientific">Frondihabitans sucicola</name>
    <dbReference type="NCBI Taxonomy" id="1268041"/>
    <lineage>
        <taxon>Bacteria</taxon>
        <taxon>Bacillati</taxon>
        <taxon>Actinomycetota</taxon>
        <taxon>Actinomycetes</taxon>
        <taxon>Micrococcales</taxon>
        <taxon>Microbacteriaceae</taxon>
        <taxon>Frondihabitans</taxon>
    </lineage>
</organism>
<reference evidence="8" key="1">
    <citation type="journal article" date="2019" name="Int. J. Syst. Evol. Microbiol.">
        <title>The Global Catalogue of Microorganisms (GCM) 10K type strain sequencing project: providing services to taxonomists for standard genome sequencing and annotation.</title>
        <authorList>
            <consortium name="The Broad Institute Genomics Platform"/>
            <consortium name="The Broad Institute Genome Sequencing Center for Infectious Disease"/>
            <person name="Wu L."/>
            <person name="Ma J."/>
        </authorList>
    </citation>
    <scope>NUCLEOTIDE SEQUENCE [LARGE SCALE GENOMIC DNA]</scope>
    <source>
        <strain evidence="8">NBRC 108728</strain>
    </source>
</reference>
<keyword evidence="8" id="KW-1185">Reference proteome</keyword>
<dbReference type="SUPFAM" id="SSF141099">
    <property type="entry name" value="Atu1913-like"/>
    <property type="match status" value="1"/>
</dbReference>
<evidence type="ECO:0000313" key="8">
    <source>
        <dbReference type="Proteomes" id="UP001321486"/>
    </source>
</evidence>
<dbReference type="EC" id="3.2.2.6" evidence="1"/>
<feature type="domain" description="TIR" evidence="6">
    <location>
        <begin position="127"/>
        <end position="260"/>
    </location>
</feature>
<dbReference type="PANTHER" id="PTHR32009:SF39">
    <property type="entry name" value="TIR DOMAIN-CONTAINING PROTEIN"/>
    <property type="match status" value="1"/>
</dbReference>
<protein>
    <recommendedName>
        <fullName evidence="1">ADP-ribosyl cyclase/cyclic ADP-ribose hydrolase</fullName>
        <ecNumber evidence="1">3.2.2.6</ecNumber>
    </recommendedName>
</protein>
<dbReference type="Gene3D" id="4.10.1210.10">
    <property type="entry name" value="Atu1913-like"/>
    <property type="match status" value="1"/>
</dbReference>
<dbReference type="InterPro" id="IPR015073">
    <property type="entry name" value="DUF1883"/>
</dbReference>
<gene>
    <name evidence="7" type="ORF">GCM10025867_08060</name>
</gene>
<comment type="catalytic activity">
    <reaction evidence="4">
        <text>NAD(+) + H2O = ADP-D-ribose + nicotinamide + H(+)</text>
        <dbReference type="Rhea" id="RHEA:16301"/>
        <dbReference type="ChEBI" id="CHEBI:15377"/>
        <dbReference type="ChEBI" id="CHEBI:15378"/>
        <dbReference type="ChEBI" id="CHEBI:17154"/>
        <dbReference type="ChEBI" id="CHEBI:57540"/>
        <dbReference type="ChEBI" id="CHEBI:57967"/>
        <dbReference type="EC" id="3.2.2.6"/>
    </reaction>
    <physiologicalReaction direction="left-to-right" evidence="4">
        <dbReference type="Rhea" id="RHEA:16302"/>
    </physiologicalReaction>
</comment>
<accession>A0ABM8GJK3</accession>
<name>A0ABM8GJK3_9MICO</name>
<dbReference type="InterPro" id="IPR000157">
    <property type="entry name" value="TIR_dom"/>
</dbReference>
<dbReference type="Pfam" id="PF08980">
    <property type="entry name" value="DUF1883"/>
    <property type="match status" value="1"/>
</dbReference>
<dbReference type="Pfam" id="PF13676">
    <property type="entry name" value="TIR_2"/>
    <property type="match status" value="1"/>
</dbReference>
<dbReference type="SUPFAM" id="SSF52200">
    <property type="entry name" value="Toll/Interleukin receptor TIR domain"/>
    <property type="match status" value="1"/>
</dbReference>
<keyword evidence="3" id="KW-0520">NAD</keyword>
<proteinExistence type="predicted"/>
<evidence type="ECO:0000256" key="2">
    <source>
        <dbReference type="ARBA" id="ARBA00022801"/>
    </source>
</evidence>
<evidence type="ECO:0000256" key="3">
    <source>
        <dbReference type="ARBA" id="ARBA00023027"/>
    </source>
</evidence>
<dbReference type="InterPro" id="IPR036488">
    <property type="entry name" value="DUF1883-like_sf"/>
</dbReference>
<dbReference type="EMBL" id="AP027732">
    <property type="protein sequence ID" value="BDZ48565.1"/>
    <property type="molecule type" value="Genomic_DNA"/>
</dbReference>
<evidence type="ECO:0000256" key="5">
    <source>
        <dbReference type="SAM" id="MobiDB-lite"/>
    </source>
</evidence>
<sequence>MEHIKYDLGHVSKGATVVVTLGKQANVLLLDAFNYRIYSSPRGGRYRYTGGLMKRSPARVPVPSSGHWYVAVDLGGAAGTIRSSVEVLPPPRGNLPAYRAPDERSLADSVDTRTPQAPTTDDELDGRTWDVFLSHASEDKTTVAIPLAQALQDRGVSVWLDKAELRIGDSLRRRIDRGLRGSRFAAVIFSEHYFTKGWPQYELDGIVTQTVGGRQNLLPIWHDVTRADVEEHSPSLADKLARSTSDSSIDEIADDIAELVISSRTSD</sequence>
<evidence type="ECO:0000259" key="6">
    <source>
        <dbReference type="PROSITE" id="PS50104"/>
    </source>
</evidence>